<dbReference type="Gene3D" id="1.10.10.10">
    <property type="entry name" value="Winged helix-like DNA-binding domain superfamily/Winged helix DNA-binding domain"/>
    <property type="match status" value="1"/>
</dbReference>
<dbReference type="InterPro" id="IPR051081">
    <property type="entry name" value="HTH_MetalResp_TranReg"/>
</dbReference>
<dbReference type="GO" id="GO:0003677">
    <property type="term" value="F:DNA binding"/>
    <property type="evidence" value="ECO:0007669"/>
    <property type="project" value="UniProtKB-KW"/>
</dbReference>
<dbReference type="SUPFAM" id="SSF46785">
    <property type="entry name" value="Winged helix' DNA-binding domain"/>
    <property type="match status" value="1"/>
</dbReference>
<dbReference type="PRINTS" id="PR00778">
    <property type="entry name" value="HTHARSR"/>
</dbReference>
<comment type="caution">
    <text evidence="7">The sequence shown here is derived from an EMBL/GenBank/DDBJ whole genome shotgun (WGS) entry which is preliminary data.</text>
</comment>
<reference evidence="8 9" key="1">
    <citation type="journal article" date="2017" name="Genome Announc.">
        <title>Draft Genome Sequences of Salinivibrio proteolyticus, Salinivibrio sharmensis, Salinivibrio siamensis, Salinivibrio costicola subsp. alcaliphilus, Salinivibrio costicola subsp. vallismortis, and 29 New Isolates Belonging to the Genus Salinivibrio.</title>
        <authorList>
            <person name="Lopez-Hermoso C."/>
            <person name="de la Haba R.R."/>
            <person name="Sanchez-Porro C."/>
            <person name="Bayliss S.C."/>
            <person name="Feil E.J."/>
            <person name="Ventosa A."/>
        </authorList>
    </citation>
    <scope>NUCLEOTIDE SEQUENCE [LARGE SCALE GENOMIC DNA]</scope>
    <source>
        <strain evidence="6 9">AL184</strain>
        <strain evidence="7 8">IC202</strain>
    </source>
</reference>
<dbReference type="EMBL" id="MUEK01000002">
    <property type="protein sequence ID" value="OOE41247.1"/>
    <property type="molecule type" value="Genomic_DNA"/>
</dbReference>
<evidence type="ECO:0000256" key="2">
    <source>
        <dbReference type="ARBA" id="ARBA00023015"/>
    </source>
</evidence>
<evidence type="ECO:0000256" key="3">
    <source>
        <dbReference type="ARBA" id="ARBA00023125"/>
    </source>
</evidence>
<evidence type="ECO:0000313" key="7">
    <source>
        <dbReference type="EMBL" id="OOE46196.1"/>
    </source>
</evidence>
<dbReference type="GO" id="GO:0003700">
    <property type="term" value="F:DNA-binding transcription factor activity"/>
    <property type="evidence" value="ECO:0007669"/>
    <property type="project" value="InterPro"/>
</dbReference>
<keyword evidence="4" id="KW-0804">Transcription</keyword>
<dbReference type="PROSITE" id="PS50987">
    <property type="entry name" value="HTH_ARSR_2"/>
    <property type="match status" value="1"/>
</dbReference>
<proteinExistence type="predicted"/>
<dbReference type="AlphaFoldDB" id="A0AB36KAD9"/>
<keyword evidence="9" id="KW-1185">Reference proteome</keyword>
<evidence type="ECO:0000256" key="1">
    <source>
        <dbReference type="ARBA" id="ARBA00022849"/>
    </source>
</evidence>
<dbReference type="PANTHER" id="PTHR33154:SF18">
    <property type="entry name" value="ARSENICAL RESISTANCE OPERON REPRESSOR"/>
    <property type="match status" value="1"/>
</dbReference>
<dbReference type="InterPro" id="IPR001845">
    <property type="entry name" value="HTH_ArsR_DNA-bd_dom"/>
</dbReference>
<dbReference type="InterPro" id="IPR011991">
    <property type="entry name" value="ArsR-like_HTH"/>
</dbReference>
<dbReference type="Pfam" id="PF01022">
    <property type="entry name" value="HTH_5"/>
    <property type="match status" value="1"/>
</dbReference>
<feature type="domain" description="HTH arsR-type" evidence="5">
    <location>
        <begin position="1"/>
        <end position="90"/>
    </location>
</feature>
<dbReference type="CDD" id="cd00090">
    <property type="entry name" value="HTH_ARSR"/>
    <property type="match status" value="1"/>
</dbReference>
<evidence type="ECO:0000259" key="5">
    <source>
        <dbReference type="PROSITE" id="PS50987"/>
    </source>
</evidence>
<evidence type="ECO:0000313" key="9">
    <source>
        <dbReference type="Proteomes" id="UP000189021"/>
    </source>
</evidence>
<dbReference type="NCBIfam" id="NF033788">
    <property type="entry name" value="HTH_metalloreg"/>
    <property type="match status" value="1"/>
</dbReference>
<sequence>MCQTLSFYKALSEPTRLTSLLLLSQHGELCVCDLMEALALSQPKISRHLAELRKHQLVVGERRGKWVYYQLHPALPEWMRGVLHTTAINNPSLLSPFTPLMQGKTACEDNQ</sequence>
<accession>A0AB36KAD9</accession>
<name>A0AB36KAD9_9GAMM</name>
<dbReference type="InterPro" id="IPR018334">
    <property type="entry name" value="ArsR_HTH"/>
</dbReference>
<gene>
    <name evidence="6" type="ORF">BZG00_02945</name>
    <name evidence="7" type="ORF">BZG09_02140</name>
</gene>
<evidence type="ECO:0000313" key="8">
    <source>
        <dbReference type="Proteomes" id="UP000188726"/>
    </source>
</evidence>
<organism evidence="7 8">
    <name type="scientific">Salinivibrio kushneri</name>
    <dbReference type="NCBI Taxonomy" id="1908198"/>
    <lineage>
        <taxon>Bacteria</taxon>
        <taxon>Pseudomonadati</taxon>
        <taxon>Pseudomonadota</taxon>
        <taxon>Gammaproteobacteria</taxon>
        <taxon>Vibrionales</taxon>
        <taxon>Vibrionaceae</taxon>
        <taxon>Salinivibrio</taxon>
    </lineage>
</organism>
<dbReference type="GO" id="GO:0046685">
    <property type="term" value="P:response to arsenic-containing substance"/>
    <property type="evidence" value="ECO:0007669"/>
    <property type="project" value="UniProtKB-KW"/>
</dbReference>
<keyword evidence="3" id="KW-0238">DNA-binding</keyword>
<dbReference type="NCBIfam" id="NF007528">
    <property type="entry name" value="PRK10141.1"/>
    <property type="match status" value="1"/>
</dbReference>
<dbReference type="PROSITE" id="PS00846">
    <property type="entry name" value="HTH_ARSR_1"/>
    <property type="match status" value="1"/>
</dbReference>
<dbReference type="InterPro" id="IPR036388">
    <property type="entry name" value="WH-like_DNA-bd_sf"/>
</dbReference>
<dbReference type="InterPro" id="IPR036390">
    <property type="entry name" value="WH_DNA-bd_sf"/>
</dbReference>
<dbReference type="Proteomes" id="UP000188726">
    <property type="component" value="Unassembled WGS sequence"/>
</dbReference>
<keyword evidence="1" id="KW-0059">Arsenical resistance</keyword>
<keyword evidence="2" id="KW-0805">Transcription regulation</keyword>
<dbReference type="RefSeq" id="WP_077456745.1">
    <property type="nucleotide sequence ID" value="NZ_CP040021.1"/>
</dbReference>
<evidence type="ECO:0000256" key="4">
    <source>
        <dbReference type="ARBA" id="ARBA00023163"/>
    </source>
</evidence>
<evidence type="ECO:0000313" key="6">
    <source>
        <dbReference type="EMBL" id="OOE41247.1"/>
    </source>
</evidence>
<dbReference type="EMBL" id="MUEO01000003">
    <property type="protein sequence ID" value="OOE46196.1"/>
    <property type="molecule type" value="Genomic_DNA"/>
</dbReference>
<dbReference type="PANTHER" id="PTHR33154">
    <property type="entry name" value="TRANSCRIPTIONAL REGULATOR, ARSR FAMILY"/>
    <property type="match status" value="1"/>
</dbReference>
<protein>
    <submittedName>
        <fullName evidence="7">Transcriptional regulator</fullName>
    </submittedName>
</protein>
<dbReference type="SMART" id="SM00418">
    <property type="entry name" value="HTH_ARSR"/>
    <property type="match status" value="1"/>
</dbReference>
<dbReference type="Proteomes" id="UP000189021">
    <property type="component" value="Unassembled WGS sequence"/>
</dbReference>